<organism evidence="1 2">
    <name type="scientific">Vibrio jasicida</name>
    <dbReference type="NCBI Taxonomy" id="766224"/>
    <lineage>
        <taxon>Bacteria</taxon>
        <taxon>Pseudomonadati</taxon>
        <taxon>Pseudomonadota</taxon>
        <taxon>Gammaproteobacteria</taxon>
        <taxon>Vibrionales</taxon>
        <taxon>Vibrionaceae</taxon>
        <taxon>Vibrio</taxon>
    </lineage>
</organism>
<proteinExistence type="predicted"/>
<evidence type="ECO:0000313" key="1">
    <source>
        <dbReference type="EMBL" id="CAH1597367.1"/>
    </source>
</evidence>
<sequence length="156" mass="17764">MLGLWSDFKLCPNEHGVNKYRLIGKIQLLSEELNTVSVHKGVVAKYKAVDRKTVQIQLKELPNTSFQLVADNWCVDRGDKITLVCVDMSNIDDTGMRYAFGYANQTRGISDFKPRPIGFLLRVLCFVSAKGRKLIHVVQKYNNFVTDASHKHLLHD</sequence>
<dbReference type="Proteomes" id="UP001295462">
    <property type="component" value="Unassembled WGS sequence"/>
</dbReference>
<evidence type="ECO:0000313" key="2">
    <source>
        <dbReference type="Proteomes" id="UP001295462"/>
    </source>
</evidence>
<accession>A0AAU9QRF7</accession>
<name>A0AAU9QRF7_9VIBR</name>
<dbReference type="AlphaFoldDB" id="A0AAU9QRF7"/>
<protein>
    <submittedName>
        <fullName evidence="1">Uncharacterized protein</fullName>
    </submittedName>
</protein>
<reference evidence="1" key="1">
    <citation type="submission" date="2022-01" db="EMBL/GenBank/DDBJ databases">
        <authorList>
            <person name="Lagorce A."/>
        </authorList>
    </citation>
    <scope>NUCLEOTIDE SEQUENCE</scope>
    <source>
        <strain evidence="1">Th15_F1_A12</strain>
    </source>
</reference>
<gene>
    <name evidence="1" type="ORF">THF1A12_320029</name>
</gene>
<comment type="caution">
    <text evidence="1">The sequence shown here is derived from an EMBL/GenBank/DDBJ whole genome shotgun (WGS) entry which is preliminary data.</text>
</comment>
<dbReference type="EMBL" id="CAKMUD010000086">
    <property type="protein sequence ID" value="CAH1597367.1"/>
    <property type="molecule type" value="Genomic_DNA"/>
</dbReference>